<evidence type="ECO:0000256" key="1">
    <source>
        <dbReference type="ARBA" id="ARBA00004721"/>
    </source>
</evidence>
<protein>
    <recommendedName>
        <fullName evidence="2">soluble epoxide hydrolase</fullName>
        <ecNumber evidence="2">3.3.2.10</ecNumber>
    </recommendedName>
</protein>
<dbReference type="RefSeq" id="XP_039115087.1">
    <property type="nucleotide sequence ID" value="XM_039259153.1"/>
</dbReference>
<dbReference type="AlphaFoldDB" id="A0AB40AJH5"/>
<evidence type="ECO:0000313" key="9">
    <source>
        <dbReference type="Proteomes" id="UP001515500"/>
    </source>
</evidence>
<evidence type="ECO:0000256" key="6">
    <source>
        <dbReference type="ARBA" id="ARBA00058358"/>
    </source>
</evidence>
<evidence type="ECO:0000256" key="7">
    <source>
        <dbReference type="ARBA" id="ARBA00093212"/>
    </source>
</evidence>
<evidence type="ECO:0000256" key="5">
    <source>
        <dbReference type="ARBA" id="ARBA00051067"/>
    </source>
</evidence>
<name>A0AB40AJH5_DIOCR</name>
<dbReference type="PRINTS" id="PR00111">
    <property type="entry name" value="ABHYDROLASE"/>
</dbReference>
<proteinExistence type="inferred from homology"/>
<evidence type="ECO:0000313" key="10">
    <source>
        <dbReference type="RefSeq" id="XP_039115087.1"/>
    </source>
</evidence>
<comment type="function">
    <text evidence="6">Epoxide hydrolase involved in the biosynthesis of cucurbitacin and mogroside tetracyclic triterpene natural products (e.g. siamenoside I and mogrosides IV, V and VI). Cucurbitacins have cytotoxic properties and exhibit deterrent taste as a defense barrier against herbivores. Mogrosides are nonsugar highly oxygenated compounds used as high-intensity zero-calorie sweeteners; they also possess pharmacological properties such as regulating immunity, lowering blood sugar and lipid levels, protecting the liver, and acting as antioxidants and antitumor agents. Catalyzes the hydrolysis of aromatic epoxide-containing substrates, such as the conversion of 24,25-epoxycucurbitadienol to 24,25-dihydroxycucurbitadienol.</text>
</comment>
<comment type="similarity">
    <text evidence="4">Belongs to the AB hydrolase superfamily. Epoxide hydrolase family.</text>
</comment>
<feature type="domain" description="AB hydrolase-1" evidence="8">
    <location>
        <begin position="26"/>
        <end position="131"/>
    </location>
</feature>
<dbReference type="InterPro" id="IPR000073">
    <property type="entry name" value="AB_hydrolase_1"/>
</dbReference>
<gene>
    <name evidence="10" type="primary">LOC120250350</name>
</gene>
<sequence>METIIHRKVDVNGISMHVAEKGEGGPVVLLIHGFPELWYSWRHQILGLAARGYHAVAPDLRGFGDTDIPPSSSSYTMFHVVGDIVALIHALGQDKVFVVGHDWGAIVAWHLCMLRPDKVNALVNLSVAFTPRNPAQSSINSLRSHFGDAHYMVKFQEPGAAEAEFAEIGTALILKKFLTIRRPNAYILPKETGFSVSSDDDLTLPPWLSEEDINYYAAKFEKTGFTGGLNYYRCMELNWELTAAWTGTQIKVPTKFIVGDLDLAYHFPGVKDYIHKGGFKKDVPFLQDVVVMEGVGHFITLEKAHEVTDHIYDFIKTF</sequence>
<comment type="pathway">
    <text evidence="1">Secondary metabolite biosynthesis; terpenoid biosynthesis.</text>
</comment>
<dbReference type="Gene3D" id="3.40.50.1820">
    <property type="entry name" value="alpha/beta hydrolase"/>
    <property type="match status" value="1"/>
</dbReference>
<dbReference type="InterPro" id="IPR000639">
    <property type="entry name" value="Epox_hydrolase-like"/>
</dbReference>
<evidence type="ECO:0000256" key="4">
    <source>
        <dbReference type="ARBA" id="ARBA00038334"/>
    </source>
</evidence>
<reference evidence="10" key="1">
    <citation type="submission" date="2025-08" db="UniProtKB">
        <authorList>
            <consortium name="RefSeq"/>
        </authorList>
    </citation>
    <scope>IDENTIFICATION</scope>
</reference>
<accession>A0AB40AJH5</accession>
<dbReference type="Pfam" id="PF00561">
    <property type="entry name" value="Abhydrolase_1"/>
    <property type="match status" value="1"/>
</dbReference>
<comment type="catalytic activity">
    <reaction evidence="5">
        <text>an epoxide + H2O = an ethanediol</text>
        <dbReference type="Rhea" id="RHEA:19037"/>
        <dbReference type="ChEBI" id="CHEBI:15377"/>
        <dbReference type="ChEBI" id="CHEBI:32955"/>
        <dbReference type="ChEBI" id="CHEBI:140594"/>
        <dbReference type="EC" id="3.3.2.10"/>
    </reaction>
    <physiologicalReaction direction="left-to-right" evidence="5">
        <dbReference type="Rhea" id="RHEA:19038"/>
    </physiologicalReaction>
</comment>
<dbReference type="InterPro" id="IPR029058">
    <property type="entry name" value="AB_hydrolase_fold"/>
</dbReference>
<evidence type="ECO:0000256" key="3">
    <source>
        <dbReference type="ARBA" id="ARBA00022801"/>
    </source>
</evidence>
<organism evidence="9 10">
    <name type="scientific">Dioscorea cayennensis subsp. rotundata</name>
    <name type="common">White Guinea yam</name>
    <name type="synonym">Dioscorea rotundata</name>
    <dbReference type="NCBI Taxonomy" id="55577"/>
    <lineage>
        <taxon>Eukaryota</taxon>
        <taxon>Viridiplantae</taxon>
        <taxon>Streptophyta</taxon>
        <taxon>Embryophyta</taxon>
        <taxon>Tracheophyta</taxon>
        <taxon>Spermatophyta</taxon>
        <taxon>Magnoliopsida</taxon>
        <taxon>Liliopsida</taxon>
        <taxon>Dioscoreales</taxon>
        <taxon>Dioscoreaceae</taxon>
        <taxon>Dioscorea</taxon>
    </lineage>
</organism>
<dbReference type="FunFam" id="3.40.50.1820:FF:000161">
    <property type="entry name" value="Epoxide hydrolase"/>
    <property type="match status" value="1"/>
</dbReference>
<dbReference type="PRINTS" id="PR00412">
    <property type="entry name" value="EPOXHYDRLASE"/>
</dbReference>
<keyword evidence="9" id="KW-1185">Reference proteome</keyword>
<dbReference type="GeneID" id="120250350"/>
<dbReference type="GO" id="GO:0004301">
    <property type="term" value="F:epoxide hydrolase activity"/>
    <property type="evidence" value="ECO:0007669"/>
    <property type="project" value="UniProtKB-EC"/>
</dbReference>
<comment type="catalytic activity">
    <reaction evidence="7">
        <text>(24S)-24,25-epoxycucurbitadienol + H2O = (24R)-24,25-dihydroxycucurbitadienol</text>
        <dbReference type="Rhea" id="RHEA:81855"/>
        <dbReference type="ChEBI" id="CHEBI:15377"/>
        <dbReference type="ChEBI" id="CHEBI:229949"/>
        <dbReference type="ChEBI" id="CHEBI:229950"/>
    </reaction>
    <physiologicalReaction direction="left-to-right" evidence="7">
        <dbReference type="Rhea" id="RHEA:81856"/>
    </physiologicalReaction>
</comment>
<dbReference type="SUPFAM" id="SSF53474">
    <property type="entry name" value="alpha/beta-Hydrolases"/>
    <property type="match status" value="1"/>
</dbReference>
<dbReference type="PANTHER" id="PTHR43329">
    <property type="entry name" value="EPOXIDE HYDROLASE"/>
    <property type="match status" value="1"/>
</dbReference>
<dbReference type="Proteomes" id="UP001515500">
    <property type="component" value="Chromosome 19"/>
</dbReference>
<evidence type="ECO:0000256" key="2">
    <source>
        <dbReference type="ARBA" id="ARBA00013006"/>
    </source>
</evidence>
<evidence type="ECO:0000259" key="8">
    <source>
        <dbReference type="Pfam" id="PF00561"/>
    </source>
</evidence>
<keyword evidence="3" id="KW-0378">Hydrolase</keyword>
<dbReference type="EC" id="3.3.2.10" evidence="2"/>